<comment type="caution">
    <text evidence="2">The sequence shown here is derived from an EMBL/GenBank/DDBJ whole genome shotgun (WGS) entry which is preliminary data.</text>
</comment>
<dbReference type="Proteomes" id="UP001254165">
    <property type="component" value="Unassembled WGS sequence"/>
</dbReference>
<accession>A0ABU3NML4</accession>
<dbReference type="RefSeq" id="WP_315624721.1">
    <property type="nucleotide sequence ID" value="NZ_JAUHMF010000001.1"/>
</dbReference>
<name>A0ABU3NML4_9CHLR</name>
<proteinExistence type="predicted"/>
<dbReference type="PANTHER" id="PTHR19328:SF53">
    <property type="entry name" value="MEMBRANE PROTEIN"/>
    <property type="match status" value="1"/>
</dbReference>
<reference evidence="2 3" key="1">
    <citation type="submission" date="2023-07" db="EMBL/GenBank/DDBJ databases">
        <title>Novel species of Thermanaerothrix with wide hydrolytic capabilities.</title>
        <authorList>
            <person name="Zayulina K.S."/>
            <person name="Podosokorskaya O.A."/>
            <person name="Elcheninov A.G."/>
        </authorList>
    </citation>
    <scope>NUCLEOTIDE SEQUENCE [LARGE SCALE GENOMIC DNA]</scope>
    <source>
        <strain evidence="2 3">4228-RoL</strain>
    </source>
</reference>
<dbReference type="PANTHER" id="PTHR19328">
    <property type="entry name" value="HEDGEHOG-INTERACTING PROTEIN"/>
    <property type="match status" value="1"/>
</dbReference>
<evidence type="ECO:0000313" key="2">
    <source>
        <dbReference type="EMBL" id="MDT8898074.1"/>
    </source>
</evidence>
<evidence type="ECO:0000313" key="3">
    <source>
        <dbReference type="Proteomes" id="UP001254165"/>
    </source>
</evidence>
<gene>
    <name evidence="2" type="ORF">QYE77_07305</name>
</gene>
<keyword evidence="3" id="KW-1185">Reference proteome</keyword>
<dbReference type="InterPro" id="IPR054539">
    <property type="entry name" value="Beta-prop_PDH"/>
</dbReference>
<protein>
    <submittedName>
        <fullName evidence="2">PQQ-dependent sugar dehydrogenase</fullName>
    </submittedName>
</protein>
<dbReference type="EMBL" id="JAUHMF010000001">
    <property type="protein sequence ID" value="MDT8898074.1"/>
    <property type="molecule type" value="Genomic_DNA"/>
</dbReference>
<dbReference type="SUPFAM" id="SSF50952">
    <property type="entry name" value="Soluble quinoprotein glucose dehydrogenase"/>
    <property type="match status" value="1"/>
</dbReference>
<organism evidence="2 3">
    <name type="scientific">Thermanaerothrix solaris</name>
    <dbReference type="NCBI Taxonomy" id="3058434"/>
    <lineage>
        <taxon>Bacteria</taxon>
        <taxon>Bacillati</taxon>
        <taxon>Chloroflexota</taxon>
        <taxon>Anaerolineae</taxon>
        <taxon>Anaerolineales</taxon>
        <taxon>Anaerolineaceae</taxon>
        <taxon>Thermanaerothrix</taxon>
    </lineage>
</organism>
<feature type="domain" description="Pyrroloquinoline quinone-dependent pyranose dehydrogenase beta-propeller" evidence="1">
    <location>
        <begin position="54"/>
        <end position="417"/>
    </location>
</feature>
<dbReference type="Pfam" id="PF22807">
    <property type="entry name" value="TrAA12"/>
    <property type="match status" value="1"/>
</dbReference>
<dbReference type="InterPro" id="IPR011042">
    <property type="entry name" value="6-blade_b-propeller_TolB-like"/>
</dbReference>
<evidence type="ECO:0000259" key="1">
    <source>
        <dbReference type="Pfam" id="PF22807"/>
    </source>
</evidence>
<dbReference type="Gene3D" id="2.120.10.30">
    <property type="entry name" value="TolB, C-terminal domain"/>
    <property type="match status" value="1"/>
</dbReference>
<dbReference type="InterPro" id="IPR011041">
    <property type="entry name" value="Quinoprot_gluc/sorb_DH_b-prop"/>
</dbReference>
<sequence length="423" mass="45955">MWRWWIIVIIVCIGWTIVGHTAAAQSGGGMTLYLPLVSKAPPLPPADEAGRRLQVAPGFAIRIFAENLPQRPRFMAFGPDGWLYVSLMNSGQIARLPDRNSDGRADTIEIVASDLNLPHGLEWRDGWLYVAEGDRIERLRDGDGNGSLETRELITDNIPAPVGHSSRTLHFGPDGKLYVSAGSSCNYCVEDDPRRAAILRFNPDGSIPGDNPFATDLDPRRRPVWAWGLRNSVDFLWTPGGELWADHNGSDGLGDDLPPEEIVIPVQGGAWHGWPYCYTPGVGVVSGPEVQDTRIALPAGQTCDQAVPARFTAPAHSAPLGMTLGEGTLFPPAYRQSLYVAYHGSWNTTAGNIRDCKVERILLNEVGQPIAAEPFVTGFRAPGKPCGDAATYGRPADVIFGPEGAMYISDDKGLRIYRVVPVP</sequence>